<dbReference type="InterPro" id="IPR036938">
    <property type="entry name" value="PAP2/HPO_sf"/>
</dbReference>
<dbReference type="Proteomes" id="UP000321104">
    <property type="component" value="Unassembled WGS sequence"/>
</dbReference>
<keyword evidence="13" id="KW-1185">Reference proteome</keyword>
<feature type="chain" id="PRO_5026884876" description="acid phosphatase" evidence="9">
    <location>
        <begin position="27"/>
        <end position="326"/>
    </location>
</feature>
<dbReference type="PROSITE" id="PS01157">
    <property type="entry name" value="ACID_PHOSPH_CL_A"/>
    <property type="match status" value="1"/>
</dbReference>
<sequence length="326" mass="34818">MQKKHVLFASALGVSFLNTVLAPAYGADTPTSQSQSQSQSQSPADQPQPQPHAPSSQTVAGKAGQAAATPAQTRAQAQAAHAQAQTGQQPASYFAGGTPPDPTQYLPPPPKPGSLRHQTDDTAFATTRGWKNDARWALAASDARLHLPDLLNSFSCAAGFTIDASKTPRLVALLRKMGSTEVPDMWKGKDYWHRARPFVGTDNAICTEEEREEIAKTGSYPSGHTMLGWSLALVLTEILPDRSTAILQRGRVFGESRIVCGVHWESDVQSGYLVGAGEVAAMHGNPAFRADLDAARAELQALRNTAPKPDAKQCEIEHDAAVHSPL</sequence>
<evidence type="ECO:0000256" key="9">
    <source>
        <dbReference type="SAM" id="SignalP"/>
    </source>
</evidence>
<keyword evidence="5 9" id="KW-0732">Signal</keyword>
<comment type="caution">
    <text evidence="12">The sequence shown here is derived from an EMBL/GenBank/DDBJ whole genome shotgun (WGS) entry which is preliminary data.</text>
</comment>
<evidence type="ECO:0000256" key="3">
    <source>
        <dbReference type="ARBA" id="ARBA00009017"/>
    </source>
</evidence>
<evidence type="ECO:0000256" key="2">
    <source>
        <dbReference type="ARBA" id="ARBA00004418"/>
    </source>
</evidence>
<accession>A0A6N3T6K3</accession>
<evidence type="ECO:0000313" key="14">
    <source>
        <dbReference type="Proteomes" id="UP000321104"/>
    </source>
</evidence>
<dbReference type="CDD" id="cd03397">
    <property type="entry name" value="PAP2_acid_phosphatase"/>
    <property type="match status" value="1"/>
</dbReference>
<evidence type="ECO:0000256" key="4">
    <source>
        <dbReference type="ARBA" id="ARBA00012646"/>
    </source>
</evidence>
<feature type="compositionally biased region" description="Low complexity" evidence="8">
    <location>
        <begin position="27"/>
        <end position="45"/>
    </location>
</feature>
<evidence type="ECO:0000259" key="10">
    <source>
        <dbReference type="SMART" id="SM00014"/>
    </source>
</evidence>
<evidence type="ECO:0000256" key="6">
    <source>
        <dbReference type="ARBA" id="ARBA00022764"/>
    </source>
</evidence>
<comment type="similarity">
    <text evidence="3">Belongs to the class A bacterial acid phosphatase family.</text>
</comment>
<dbReference type="InterPro" id="IPR018296">
    <property type="entry name" value="Acid_Pase_classA_bac_CS"/>
</dbReference>
<gene>
    <name evidence="11" type="ORF">Abin_016_044</name>
    <name evidence="12" type="ORF">AIN02nite_25080</name>
</gene>
<dbReference type="EMBL" id="BAMW01000016">
    <property type="protein sequence ID" value="GAN63036.1"/>
    <property type="molecule type" value="Genomic_DNA"/>
</dbReference>
<dbReference type="PRINTS" id="PR00483">
    <property type="entry name" value="BACPHPHTASE"/>
</dbReference>
<evidence type="ECO:0000256" key="5">
    <source>
        <dbReference type="ARBA" id="ARBA00022729"/>
    </source>
</evidence>
<comment type="catalytic activity">
    <reaction evidence="1">
        <text>a phosphate monoester + H2O = an alcohol + phosphate</text>
        <dbReference type="Rhea" id="RHEA:15017"/>
        <dbReference type="ChEBI" id="CHEBI:15377"/>
        <dbReference type="ChEBI" id="CHEBI:30879"/>
        <dbReference type="ChEBI" id="CHEBI:43474"/>
        <dbReference type="ChEBI" id="CHEBI:67140"/>
        <dbReference type="EC" id="3.1.3.2"/>
    </reaction>
</comment>
<dbReference type="Pfam" id="PF01569">
    <property type="entry name" value="PAP2"/>
    <property type="match status" value="1"/>
</dbReference>
<keyword evidence="6" id="KW-0574">Periplasm</keyword>
<feature type="region of interest" description="Disordered" evidence="8">
    <location>
        <begin position="25"/>
        <end position="118"/>
    </location>
</feature>
<dbReference type="RefSeq" id="WP_084593505.1">
    <property type="nucleotide sequence ID" value="NZ_BAMW01000016.1"/>
</dbReference>
<name>A0A6N3T6K3_9PROT</name>
<comment type="subcellular location">
    <subcellularLocation>
        <location evidence="2">Periplasm</location>
    </subcellularLocation>
</comment>
<feature type="signal peptide" evidence="9">
    <location>
        <begin position="1"/>
        <end position="26"/>
    </location>
</feature>
<reference evidence="12 14" key="2">
    <citation type="submission" date="2019-07" db="EMBL/GenBank/DDBJ databases">
        <title>Whole genome shotgun sequence of Acetobacter indonesiensis NBRC 16471.</title>
        <authorList>
            <person name="Hosoyama A."/>
            <person name="Uohara A."/>
            <person name="Ohji S."/>
            <person name="Ichikawa N."/>
        </authorList>
    </citation>
    <scope>NUCLEOTIDE SEQUENCE [LARGE SCALE GENOMIC DNA]</scope>
    <source>
        <strain evidence="12 14">NBRC 16471</strain>
    </source>
</reference>
<dbReference type="SUPFAM" id="SSF48317">
    <property type="entry name" value="Acid phosphatase/Vanadium-dependent haloperoxidase"/>
    <property type="match status" value="1"/>
</dbReference>
<dbReference type="GO" id="GO:0030288">
    <property type="term" value="C:outer membrane-bounded periplasmic space"/>
    <property type="evidence" value="ECO:0007669"/>
    <property type="project" value="InterPro"/>
</dbReference>
<dbReference type="InterPro" id="IPR000326">
    <property type="entry name" value="PAP2/HPO"/>
</dbReference>
<evidence type="ECO:0000256" key="1">
    <source>
        <dbReference type="ARBA" id="ARBA00000032"/>
    </source>
</evidence>
<dbReference type="GO" id="GO:0003993">
    <property type="term" value="F:acid phosphatase activity"/>
    <property type="evidence" value="ECO:0007669"/>
    <property type="project" value="UniProtKB-EC"/>
</dbReference>
<reference evidence="11 13" key="1">
    <citation type="submission" date="2012-11" db="EMBL/GenBank/DDBJ databases">
        <title>Whole genome sequence of Acetobacter indonesiensis 5H-1.</title>
        <authorList>
            <person name="Azuma Y."/>
            <person name="Higashiura N."/>
            <person name="Hirakawa H."/>
            <person name="Matsushita K."/>
        </authorList>
    </citation>
    <scope>NUCLEOTIDE SEQUENCE [LARGE SCALE GENOMIC DNA]</scope>
    <source>
        <strain evidence="11 13">5H-1</strain>
    </source>
</reference>
<dbReference type="EC" id="3.1.3.2" evidence="4"/>
<dbReference type="InterPro" id="IPR001011">
    <property type="entry name" value="Acid_Pase_classA_bac"/>
</dbReference>
<dbReference type="EMBL" id="BJXQ01000019">
    <property type="protein sequence ID" value="GEN04483.1"/>
    <property type="molecule type" value="Genomic_DNA"/>
</dbReference>
<dbReference type="AlphaFoldDB" id="A0A6N3T6K3"/>
<protein>
    <recommendedName>
        <fullName evidence="4">acid phosphatase</fullName>
        <ecNumber evidence="4">3.1.3.2</ecNumber>
    </recommendedName>
</protein>
<keyword evidence="7" id="KW-0378">Hydrolase</keyword>
<evidence type="ECO:0000313" key="13">
    <source>
        <dbReference type="Proteomes" id="UP000032673"/>
    </source>
</evidence>
<evidence type="ECO:0000256" key="8">
    <source>
        <dbReference type="SAM" id="MobiDB-lite"/>
    </source>
</evidence>
<evidence type="ECO:0000313" key="12">
    <source>
        <dbReference type="EMBL" id="GEN04483.1"/>
    </source>
</evidence>
<feature type="compositionally biased region" description="Low complexity" evidence="8">
    <location>
        <begin position="53"/>
        <end position="91"/>
    </location>
</feature>
<evidence type="ECO:0000313" key="11">
    <source>
        <dbReference type="EMBL" id="GAN63036.1"/>
    </source>
</evidence>
<proteinExistence type="inferred from homology"/>
<feature type="compositionally biased region" description="Pro residues" evidence="8">
    <location>
        <begin position="99"/>
        <end position="112"/>
    </location>
</feature>
<organism evidence="12 14">
    <name type="scientific">Acetobacter indonesiensis</name>
    <dbReference type="NCBI Taxonomy" id="104101"/>
    <lineage>
        <taxon>Bacteria</taxon>
        <taxon>Pseudomonadati</taxon>
        <taxon>Pseudomonadota</taxon>
        <taxon>Alphaproteobacteria</taxon>
        <taxon>Acetobacterales</taxon>
        <taxon>Acetobacteraceae</taxon>
        <taxon>Acetobacter</taxon>
    </lineage>
</organism>
<dbReference type="SMART" id="SM00014">
    <property type="entry name" value="acidPPc"/>
    <property type="match status" value="1"/>
</dbReference>
<dbReference type="Proteomes" id="UP000032673">
    <property type="component" value="Unassembled WGS sequence"/>
</dbReference>
<evidence type="ECO:0000256" key="7">
    <source>
        <dbReference type="ARBA" id="ARBA00022801"/>
    </source>
</evidence>
<dbReference type="Gene3D" id="1.20.144.10">
    <property type="entry name" value="Phosphatidic acid phosphatase type 2/haloperoxidase"/>
    <property type="match status" value="1"/>
</dbReference>
<feature type="domain" description="Phosphatidic acid phosphatase type 2/haloperoxidase" evidence="10">
    <location>
        <begin position="174"/>
        <end position="283"/>
    </location>
</feature>